<dbReference type="InterPro" id="IPR050624">
    <property type="entry name" value="HTH-type_Tx_Regulator"/>
</dbReference>
<gene>
    <name evidence="4" type="ORF">BN3087_180026</name>
</gene>
<protein>
    <recommendedName>
        <fullName evidence="3">HTH tetR-type domain-containing protein</fullName>
    </recommendedName>
</protein>
<dbReference type="InterPro" id="IPR001647">
    <property type="entry name" value="HTH_TetR"/>
</dbReference>
<evidence type="ECO:0000256" key="2">
    <source>
        <dbReference type="PROSITE-ProRule" id="PRU00335"/>
    </source>
</evidence>
<dbReference type="EMBL" id="FAXN01000016">
    <property type="protein sequence ID" value="CUV65123.1"/>
    <property type="molecule type" value="Genomic_DNA"/>
</dbReference>
<dbReference type="Pfam" id="PF00440">
    <property type="entry name" value="TetR_N"/>
    <property type="match status" value="1"/>
</dbReference>
<dbReference type="GO" id="GO:0003677">
    <property type="term" value="F:DNA binding"/>
    <property type="evidence" value="ECO:0007669"/>
    <property type="project" value="UniProtKB-UniRule"/>
</dbReference>
<dbReference type="PRINTS" id="PR00455">
    <property type="entry name" value="HTHTETR"/>
</dbReference>
<organism evidence="4">
    <name type="scientific">Sulfurovum sp. enrichment culture clone C5</name>
    <dbReference type="NCBI Taxonomy" id="497650"/>
    <lineage>
        <taxon>Bacteria</taxon>
        <taxon>Pseudomonadati</taxon>
        <taxon>Campylobacterota</taxon>
        <taxon>Epsilonproteobacteria</taxon>
        <taxon>Campylobacterales</taxon>
        <taxon>Sulfurovaceae</taxon>
        <taxon>Sulfurovum</taxon>
        <taxon>environmental samples</taxon>
    </lineage>
</organism>
<reference evidence="4" key="1">
    <citation type="submission" date="2015-11" db="EMBL/GenBank/DDBJ databases">
        <authorList>
            <person name="Zhang Y."/>
            <person name="Guo Z."/>
        </authorList>
    </citation>
    <scope>NUCLEOTIDE SEQUENCE</scope>
    <source>
        <strain evidence="4">BN30871</strain>
    </source>
</reference>
<dbReference type="PROSITE" id="PS01081">
    <property type="entry name" value="HTH_TETR_1"/>
    <property type="match status" value="1"/>
</dbReference>
<dbReference type="AlphaFoldDB" id="A0A0S4XLF5"/>
<dbReference type="SUPFAM" id="SSF46689">
    <property type="entry name" value="Homeodomain-like"/>
    <property type="match status" value="1"/>
</dbReference>
<dbReference type="InterPro" id="IPR009057">
    <property type="entry name" value="Homeodomain-like_sf"/>
</dbReference>
<dbReference type="Gene3D" id="1.10.357.10">
    <property type="entry name" value="Tetracycline Repressor, domain 2"/>
    <property type="match status" value="1"/>
</dbReference>
<feature type="DNA-binding region" description="H-T-H motif" evidence="2">
    <location>
        <begin position="31"/>
        <end position="50"/>
    </location>
</feature>
<evidence type="ECO:0000256" key="1">
    <source>
        <dbReference type="ARBA" id="ARBA00023125"/>
    </source>
</evidence>
<dbReference type="InterPro" id="IPR023772">
    <property type="entry name" value="DNA-bd_HTH_TetR-type_CS"/>
</dbReference>
<evidence type="ECO:0000313" key="4">
    <source>
        <dbReference type="EMBL" id="CUV65123.1"/>
    </source>
</evidence>
<proteinExistence type="predicted"/>
<dbReference type="PANTHER" id="PTHR43479:SF11">
    <property type="entry name" value="ACREF_ENVCD OPERON REPRESSOR-RELATED"/>
    <property type="match status" value="1"/>
</dbReference>
<dbReference type="PANTHER" id="PTHR43479">
    <property type="entry name" value="ACREF/ENVCD OPERON REPRESSOR-RELATED"/>
    <property type="match status" value="1"/>
</dbReference>
<evidence type="ECO:0000259" key="3">
    <source>
        <dbReference type="PROSITE" id="PS50977"/>
    </source>
</evidence>
<accession>A0A0S4XLF5</accession>
<feature type="domain" description="HTH tetR-type" evidence="3">
    <location>
        <begin position="8"/>
        <end position="68"/>
    </location>
</feature>
<sequence length="195" mass="22906">MAIIIDKNEKRKQIAFSCKELLFQNGIKNITVSQIAAEAGIGKGTVYEYFSSKDEIVFEILNILIEDMQKWFEEFFDEQKFNFEEKLRYFLSFLFLPEYENNLKIYKEFLSIAITEASNEMKEHDKECVSSFEKFLGKMIEDAIVLEKLNLTKDVIRIIRFFHLGLVVRSSLDDLGVEEEIERFISFVLYRGGSN</sequence>
<keyword evidence="1 2" id="KW-0238">DNA-binding</keyword>
<name>A0A0S4XLF5_9BACT</name>
<dbReference type="PROSITE" id="PS50977">
    <property type="entry name" value="HTH_TETR_2"/>
    <property type="match status" value="1"/>
</dbReference>